<keyword evidence="1" id="KW-0472">Membrane</keyword>
<dbReference type="RefSeq" id="WP_187255558.1">
    <property type="nucleotide sequence ID" value="NZ_MBUA01000001.1"/>
</dbReference>
<evidence type="ECO:0000313" key="2">
    <source>
        <dbReference type="EMBL" id="MBC6490239.1"/>
    </source>
</evidence>
<keyword evidence="1" id="KW-0812">Transmembrane</keyword>
<dbReference type="EMBL" id="MBUA01000001">
    <property type="protein sequence ID" value="MBC6490239.1"/>
    <property type="molecule type" value="Genomic_DNA"/>
</dbReference>
<evidence type="ECO:0000256" key="1">
    <source>
        <dbReference type="SAM" id="Phobius"/>
    </source>
</evidence>
<protein>
    <submittedName>
        <fullName evidence="2">Uncharacterized protein</fullName>
    </submittedName>
</protein>
<evidence type="ECO:0000313" key="3">
    <source>
        <dbReference type="Proteomes" id="UP000765802"/>
    </source>
</evidence>
<dbReference type="Proteomes" id="UP000765802">
    <property type="component" value="Unassembled WGS sequence"/>
</dbReference>
<sequence>MLKKDNIKLGIVLGILAPLLGMLIYYLVAFLPRHVPFTEYLGYMKQYKSLLTAVSSISLVANAVLFTIYINSRKDKTARGVFVATLLYGITVLLIKLF</sequence>
<keyword evidence="3" id="KW-1185">Reference proteome</keyword>
<reference evidence="2 3" key="1">
    <citation type="submission" date="2016-07" db="EMBL/GenBank/DDBJ databases">
        <title>Genome analysis of Flavihumibacter stibioxidans YS-17.</title>
        <authorList>
            <person name="Shi K."/>
            <person name="Han Y."/>
            <person name="Wang G."/>
        </authorList>
    </citation>
    <scope>NUCLEOTIDE SEQUENCE [LARGE SCALE GENOMIC DNA]</scope>
    <source>
        <strain evidence="2 3">YS-17</strain>
    </source>
</reference>
<keyword evidence="1" id="KW-1133">Transmembrane helix</keyword>
<feature type="transmembrane region" description="Helical" evidence="1">
    <location>
        <begin position="77"/>
        <end position="95"/>
    </location>
</feature>
<accession>A0ABR7M6T4</accession>
<organism evidence="2 3">
    <name type="scientific">Flavihumibacter stibioxidans</name>
    <dbReference type="NCBI Taxonomy" id="1834163"/>
    <lineage>
        <taxon>Bacteria</taxon>
        <taxon>Pseudomonadati</taxon>
        <taxon>Bacteroidota</taxon>
        <taxon>Chitinophagia</taxon>
        <taxon>Chitinophagales</taxon>
        <taxon>Chitinophagaceae</taxon>
        <taxon>Flavihumibacter</taxon>
    </lineage>
</organism>
<feature type="transmembrane region" description="Helical" evidence="1">
    <location>
        <begin position="7"/>
        <end position="29"/>
    </location>
</feature>
<gene>
    <name evidence="2" type="ORF">BC349_04640</name>
</gene>
<comment type="caution">
    <text evidence="2">The sequence shown here is derived from an EMBL/GenBank/DDBJ whole genome shotgun (WGS) entry which is preliminary data.</text>
</comment>
<proteinExistence type="predicted"/>
<feature type="transmembrane region" description="Helical" evidence="1">
    <location>
        <begin position="49"/>
        <end position="70"/>
    </location>
</feature>
<name>A0ABR7M6T4_9BACT</name>